<feature type="domain" description="Cytochrome c" evidence="5">
    <location>
        <begin position="19"/>
        <end position="92"/>
    </location>
</feature>
<dbReference type="InterPro" id="IPR013042">
    <property type="entry name" value="DUF1592"/>
</dbReference>
<dbReference type="InterPro" id="IPR013039">
    <property type="entry name" value="DUF1588"/>
</dbReference>
<dbReference type="Gene3D" id="3.90.182.10">
    <property type="entry name" value="Toxin - Anthrax Protective Antigen,domain 1"/>
    <property type="match status" value="1"/>
</dbReference>
<keyword evidence="2 4" id="KW-0479">Metal-binding</keyword>
<gene>
    <name evidence="7" type="ORF">HNR46_003220</name>
</gene>
<accession>A0A840VGL0</accession>
<evidence type="ECO:0000256" key="2">
    <source>
        <dbReference type="ARBA" id="ARBA00022723"/>
    </source>
</evidence>
<dbReference type="GO" id="GO:0046872">
    <property type="term" value="F:metal ion binding"/>
    <property type="evidence" value="ECO:0007669"/>
    <property type="project" value="UniProtKB-KW"/>
</dbReference>
<feature type="domain" description="PA14" evidence="6">
    <location>
        <begin position="133"/>
        <end position="294"/>
    </location>
</feature>
<dbReference type="Gene3D" id="1.10.760.10">
    <property type="entry name" value="Cytochrome c-like domain"/>
    <property type="match status" value="1"/>
</dbReference>
<sequence>MRWVLCLWWVSAGLLSAQDGRPEGAAIYAQYCASCHGEEGQGVPDEVDEPLRGDRSLDSLARYIDRRMPEDDPDLLNAEESSKVAEYIYHAFYAVEAGAEERPRPAFARLTNRQFRESVADLLGSFGQSHSRGEGTGLRAVYFDSDGMNKKARKALEREDRQMSFDFGTGAPAEGMKEDQFSIAWEGSLLPPETGWYEFKLITPNGARLYLNGDSQEGDGNFRDDSGAKRQPAFVDAWVSSGSEDREVTARMFLLGGRAYPIRLDYFKYLDPSGRLRLEWTPPHGVSEVLEAPFLSPASATRVAVCSTPFPADDASEGYERGTGVTQAWHDATTAAAVEVANQVVDRLRVLSGVEENDPQRVEKLKEFVATMAARAFRRGLSEDLRQRYVVAPFEGLTSPEAAVKRAVILILKSPRFLYPEIESSVDDFTVASRLALGMWDSLPDRELREAAEQGRLRSPEPIEAQARRMMEDPRARAKLHAFFQRWLKLDGEGDLQKDPEAFPGFDAQMVSDLRRSLEIFVDTIVWSDASDYRELILSSEIPLNARLAKYYEAPIPEGRGFVEVAFDPAQRAGILTHPYLLARLAHPDSTSPIHRGVFVSRNVLGGLLKPPPEAIAFDNHQFDPRMTMREKVAEMTRSANCMTCHETINPLGFSLENFDAVGRFRTTEGERMIDAESDFPSFGGHTLRLRGPRDVAEHAVASDQARRGFIRQILQYQLKQNPAVYGRGMLDQLDHHFAASGYHIRNLLVTLQSQAALLGAPNPESAR</sequence>
<keyword evidence="1 4" id="KW-0349">Heme</keyword>
<proteinExistence type="predicted"/>
<evidence type="ECO:0000256" key="3">
    <source>
        <dbReference type="ARBA" id="ARBA00023004"/>
    </source>
</evidence>
<dbReference type="GO" id="GO:0020037">
    <property type="term" value="F:heme binding"/>
    <property type="evidence" value="ECO:0007669"/>
    <property type="project" value="InterPro"/>
</dbReference>
<evidence type="ECO:0000313" key="7">
    <source>
        <dbReference type="EMBL" id="MBB5352970.1"/>
    </source>
</evidence>
<evidence type="ECO:0008006" key="9">
    <source>
        <dbReference type="Google" id="ProtNLM"/>
    </source>
</evidence>
<evidence type="ECO:0000256" key="1">
    <source>
        <dbReference type="ARBA" id="ARBA00022617"/>
    </source>
</evidence>
<dbReference type="Pfam" id="PF07691">
    <property type="entry name" value="PA14"/>
    <property type="match status" value="1"/>
</dbReference>
<keyword evidence="8" id="KW-1185">Reference proteome</keyword>
<dbReference type="SUPFAM" id="SSF56988">
    <property type="entry name" value="Anthrax protective antigen"/>
    <property type="match status" value="1"/>
</dbReference>
<keyword evidence="3 4" id="KW-0408">Iron</keyword>
<dbReference type="InterPro" id="IPR036909">
    <property type="entry name" value="Cyt_c-like_dom_sf"/>
</dbReference>
<evidence type="ECO:0000256" key="4">
    <source>
        <dbReference type="PROSITE-ProRule" id="PRU00433"/>
    </source>
</evidence>
<evidence type="ECO:0000313" key="8">
    <source>
        <dbReference type="Proteomes" id="UP000557717"/>
    </source>
</evidence>
<dbReference type="Pfam" id="PF07631">
    <property type="entry name" value="PSD4"/>
    <property type="match status" value="1"/>
</dbReference>
<dbReference type="Proteomes" id="UP000557717">
    <property type="component" value="Unassembled WGS sequence"/>
</dbReference>
<dbReference type="AlphaFoldDB" id="A0A840VGL0"/>
<dbReference type="PROSITE" id="PS51820">
    <property type="entry name" value="PA14"/>
    <property type="match status" value="1"/>
</dbReference>
<dbReference type="InterPro" id="IPR009056">
    <property type="entry name" value="Cyt_c-like_dom"/>
</dbReference>
<dbReference type="SMART" id="SM00758">
    <property type="entry name" value="PA14"/>
    <property type="match status" value="1"/>
</dbReference>
<dbReference type="EMBL" id="JACHFD010000018">
    <property type="protein sequence ID" value="MBB5352970.1"/>
    <property type="molecule type" value="Genomic_DNA"/>
</dbReference>
<evidence type="ECO:0000259" key="5">
    <source>
        <dbReference type="PROSITE" id="PS51007"/>
    </source>
</evidence>
<dbReference type="Pfam" id="PF07627">
    <property type="entry name" value="PSCyt3"/>
    <property type="match status" value="1"/>
</dbReference>
<dbReference type="Pfam" id="PF13442">
    <property type="entry name" value="Cytochrome_CBB3"/>
    <property type="match status" value="1"/>
</dbReference>
<comment type="caution">
    <text evidence="7">The sequence shown here is derived from an EMBL/GenBank/DDBJ whole genome shotgun (WGS) entry which is preliminary data.</text>
</comment>
<dbReference type="PROSITE" id="PS51007">
    <property type="entry name" value="CYTC"/>
    <property type="match status" value="1"/>
</dbReference>
<name>A0A840VGL0_9BACT</name>
<dbReference type="RefSeq" id="WP_184020439.1">
    <property type="nucleotide sequence ID" value="NZ_JACHFD010000018.1"/>
</dbReference>
<protein>
    <recommendedName>
        <fullName evidence="9">PA14 domain protein</fullName>
    </recommendedName>
</protein>
<dbReference type="SUPFAM" id="SSF46626">
    <property type="entry name" value="Cytochrome c"/>
    <property type="match status" value="1"/>
</dbReference>
<dbReference type="GO" id="GO:0009055">
    <property type="term" value="F:electron transfer activity"/>
    <property type="evidence" value="ECO:0007669"/>
    <property type="project" value="InterPro"/>
</dbReference>
<dbReference type="InterPro" id="IPR037524">
    <property type="entry name" value="PA14/GLEYA"/>
</dbReference>
<evidence type="ECO:0000259" key="6">
    <source>
        <dbReference type="PROSITE" id="PS51820"/>
    </source>
</evidence>
<reference evidence="7 8" key="1">
    <citation type="submission" date="2020-08" db="EMBL/GenBank/DDBJ databases">
        <title>Genomic Encyclopedia of Type Strains, Phase IV (KMG-IV): sequencing the most valuable type-strain genomes for metagenomic binning, comparative biology and taxonomic classification.</title>
        <authorList>
            <person name="Goeker M."/>
        </authorList>
    </citation>
    <scope>NUCLEOTIDE SEQUENCE [LARGE SCALE GENOMIC DNA]</scope>
    <source>
        <strain evidence="7 8">YC6886</strain>
    </source>
</reference>
<organism evidence="7 8">
    <name type="scientific">Haloferula luteola</name>
    <dbReference type="NCBI Taxonomy" id="595692"/>
    <lineage>
        <taxon>Bacteria</taxon>
        <taxon>Pseudomonadati</taxon>
        <taxon>Verrucomicrobiota</taxon>
        <taxon>Verrucomicrobiia</taxon>
        <taxon>Verrucomicrobiales</taxon>
        <taxon>Verrucomicrobiaceae</taxon>
        <taxon>Haloferula</taxon>
    </lineage>
</organism>
<dbReference type="InterPro" id="IPR011658">
    <property type="entry name" value="PA14_dom"/>
</dbReference>